<protein>
    <submittedName>
        <fullName evidence="1">Uncharacterized protein</fullName>
    </submittedName>
</protein>
<reference evidence="1 2" key="1">
    <citation type="submission" date="2014-12" db="EMBL/GenBank/DDBJ databases">
        <title>16Stimator: statistical estimation of ribosomal gene copy numbers from draft genome assemblies.</title>
        <authorList>
            <person name="Perisin M.A."/>
            <person name="Vetter M."/>
            <person name="Gilbert J.A."/>
            <person name="Bergelson J."/>
        </authorList>
    </citation>
    <scope>NUCLEOTIDE SEQUENCE [LARGE SCALE GENOMIC DNA]</scope>
    <source>
        <strain evidence="1 2">MEJ086</strain>
    </source>
</reference>
<name>A0A0D0KAY5_9PSED</name>
<gene>
    <name evidence="1" type="ORF">RU08_02240</name>
</gene>
<dbReference type="Proteomes" id="UP000032068">
    <property type="component" value="Unassembled WGS sequence"/>
</dbReference>
<sequence length="108" mass="12415">MPVSERSLSVSKAVLWVAKDLGLDRQHMDMMIEQMQGSRLQALAQEFDERYFELQDLCDPDHLYCFAKARCYSAAAFLVEGDFYEAIYEAVSATNKPKKILAFLEHTE</sequence>
<accession>A0A0D0KAY5</accession>
<organism evidence="1 2">
    <name type="scientific">Pseudomonas fulva</name>
    <dbReference type="NCBI Taxonomy" id="47880"/>
    <lineage>
        <taxon>Bacteria</taxon>
        <taxon>Pseudomonadati</taxon>
        <taxon>Pseudomonadota</taxon>
        <taxon>Gammaproteobacteria</taxon>
        <taxon>Pseudomonadales</taxon>
        <taxon>Pseudomonadaceae</taxon>
        <taxon>Pseudomonas</taxon>
    </lineage>
</organism>
<evidence type="ECO:0000313" key="2">
    <source>
        <dbReference type="Proteomes" id="UP000032068"/>
    </source>
</evidence>
<evidence type="ECO:0000313" key="1">
    <source>
        <dbReference type="EMBL" id="KIQ06032.1"/>
    </source>
</evidence>
<dbReference type="AlphaFoldDB" id="A0A0D0KAY5"/>
<dbReference type="EMBL" id="JXQW01000004">
    <property type="protein sequence ID" value="KIQ06032.1"/>
    <property type="molecule type" value="Genomic_DNA"/>
</dbReference>
<proteinExistence type="predicted"/>
<comment type="caution">
    <text evidence="1">The sequence shown here is derived from an EMBL/GenBank/DDBJ whole genome shotgun (WGS) entry which is preliminary data.</text>
</comment>